<feature type="binding site" evidence="15">
    <location>
        <begin position="54"/>
        <end position="57"/>
    </location>
    <ligand>
        <name>GTP</name>
        <dbReference type="ChEBI" id="CHEBI:37565"/>
        <label>1</label>
    </ligand>
</feature>
<keyword evidence="12 17" id="KW-0472">Membrane</keyword>
<keyword evidence="8 17" id="KW-1133">Transmembrane helix</keyword>
<dbReference type="InterPro" id="IPR041069">
    <property type="entry name" value="FeoB_Cyto"/>
</dbReference>
<dbReference type="InterPro" id="IPR011642">
    <property type="entry name" value="Gate_dom"/>
</dbReference>
<dbReference type="SUPFAM" id="SSF52540">
    <property type="entry name" value="P-loop containing nucleoside triphosphate hydrolases"/>
    <property type="match status" value="1"/>
</dbReference>
<evidence type="ECO:0000256" key="14">
    <source>
        <dbReference type="NCBIfam" id="TIGR00437"/>
    </source>
</evidence>
<feature type="transmembrane region" description="Helical" evidence="17">
    <location>
        <begin position="451"/>
        <end position="473"/>
    </location>
</feature>
<dbReference type="InterPro" id="IPR027417">
    <property type="entry name" value="P-loop_NTPase"/>
</dbReference>
<evidence type="ECO:0000256" key="16">
    <source>
        <dbReference type="PIRSR" id="PIRSR603373-2"/>
    </source>
</evidence>
<evidence type="ECO:0000256" key="1">
    <source>
        <dbReference type="ARBA" id="ARBA00003926"/>
    </source>
</evidence>
<gene>
    <name evidence="19" type="ORF">BW143_07690</name>
</gene>
<evidence type="ECO:0000256" key="8">
    <source>
        <dbReference type="ARBA" id="ARBA00022989"/>
    </source>
</evidence>
<dbReference type="Pfam" id="PF07670">
    <property type="entry name" value="Gate"/>
    <property type="match status" value="2"/>
</dbReference>
<evidence type="ECO:0000256" key="17">
    <source>
        <dbReference type="RuleBase" id="RU362098"/>
    </source>
</evidence>
<feature type="binding site" evidence="16">
    <location>
        <position position="24"/>
    </location>
    <ligand>
        <name>Mg(2+)</name>
        <dbReference type="ChEBI" id="CHEBI:18420"/>
        <label>2</label>
    </ligand>
</feature>
<evidence type="ECO:0000256" key="7">
    <source>
        <dbReference type="ARBA" id="ARBA00022741"/>
    </source>
</evidence>
<accession>A0A1R1QQW6</accession>
<dbReference type="PANTHER" id="PTHR43185:SF1">
    <property type="entry name" value="FE(2+) TRANSPORTER FEOB"/>
    <property type="match status" value="1"/>
</dbReference>
<evidence type="ECO:0000256" key="3">
    <source>
        <dbReference type="ARBA" id="ARBA00022448"/>
    </source>
</evidence>
<evidence type="ECO:0000256" key="11">
    <source>
        <dbReference type="ARBA" id="ARBA00023134"/>
    </source>
</evidence>
<dbReference type="GO" id="GO:0046872">
    <property type="term" value="F:metal ion binding"/>
    <property type="evidence" value="ECO:0007669"/>
    <property type="project" value="UniProtKB-KW"/>
</dbReference>
<evidence type="ECO:0000256" key="9">
    <source>
        <dbReference type="ARBA" id="ARBA00023004"/>
    </source>
</evidence>
<protein>
    <recommendedName>
        <fullName evidence="13 14">Ferrous iron transport protein B</fullName>
    </recommendedName>
</protein>
<dbReference type="Pfam" id="PF17910">
    <property type="entry name" value="FeoB_Cyto"/>
    <property type="match status" value="1"/>
</dbReference>
<dbReference type="InterPro" id="IPR011640">
    <property type="entry name" value="Fe2_transport_prot_B_C"/>
</dbReference>
<feature type="transmembrane region" description="Helical" evidence="17">
    <location>
        <begin position="324"/>
        <end position="343"/>
    </location>
</feature>
<sequence length="670" mass="73718">MTHQEIALFGNPNTGKTSLFNALTGSYEYVGNWSGVTVEKKVGMLRHKQGMMIDLPGVYTLSPLSRDEGVVTDFLLKESFTEVLNIVDASQLKRNLHLTVQLLEFGHPLTIGLNMTDVAKQRGIFIDHEAMSEALGVSVIPIVARSGKGCDELSRHLLSQKEKRKKPLRMDYGSILEQAISELASIIPDRPGVQKRWMALQYLEGNSKMKEQLESTVEQARLQEICQTAEERLIRENIAKSLHQHIYNVREQYIDEVASSSVQFPQDRKQTLTERVDAVVTHKVLGIPIFLAFMYLMFMLTFDWLGVPLSDALDGFIGGPLTEWTASGLTAMGASPFIEALILDGIIAGVGGVLVFVPQIFILFFFISLLEDSGYMARVAMVMDRLMEAIGLNGKAFIPLIIGFGCNVPGVMAARTVEQPKERLLTIMLTPFMSCSARLPVYALFAGAFFAAHQALAVLSLYVLGIAAALALAKFLSSSKLKEETSFFVIELPPYRLPQARTLWRSTWEKGKGFVRKAGTYIFGGSVLIWLLSYTGSGGTGVEMDDSFLAMIGGVLAPLLMPLGFGTWQAAASLLTGFLAKEVVVASMSIIYFVPEAQLQGMMAQQFTPLAAYGFMAFVLLYVPCLATVAVIKKETNSKKWMFLSIAYGLVIAYAIAFLIYQGGRLLGFS</sequence>
<comment type="caution">
    <text evidence="19">The sequence shown here is derived from an EMBL/GenBank/DDBJ whole genome shotgun (WGS) entry which is preliminary data.</text>
</comment>
<dbReference type="Pfam" id="PF02421">
    <property type="entry name" value="FeoB_N"/>
    <property type="match status" value="1"/>
</dbReference>
<dbReference type="GO" id="GO:0015093">
    <property type="term" value="F:ferrous iron transmembrane transporter activity"/>
    <property type="evidence" value="ECO:0007669"/>
    <property type="project" value="UniProtKB-UniRule"/>
</dbReference>
<comment type="similarity">
    <text evidence="17">Belongs to the TRAFAC class TrmE-Era-EngA-EngB-Septin-like GTPase superfamily. FeoB GTPase (TC 9.A.8) family.</text>
</comment>
<dbReference type="GO" id="GO:0005525">
    <property type="term" value="F:GTP binding"/>
    <property type="evidence" value="ECO:0007669"/>
    <property type="project" value="UniProtKB-KW"/>
</dbReference>
<feature type="binding site" evidence="16">
    <location>
        <position position="22"/>
    </location>
    <ligand>
        <name>Mg(2+)</name>
        <dbReference type="ChEBI" id="CHEBI:18420"/>
        <label>1</label>
    </ligand>
</feature>
<evidence type="ECO:0000256" key="15">
    <source>
        <dbReference type="PIRSR" id="PIRSR603373-1"/>
    </source>
</evidence>
<feature type="binding site" evidence="15">
    <location>
        <begin position="10"/>
        <end position="17"/>
    </location>
    <ligand>
        <name>GTP</name>
        <dbReference type="ChEBI" id="CHEBI:37565"/>
        <label>1</label>
    </ligand>
</feature>
<feature type="transmembrane region" description="Helical" evidence="17">
    <location>
        <begin position="424"/>
        <end position="445"/>
    </location>
</feature>
<keyword evidence="4" id="KW-1003">Cell membrane</keyword>
<feature type="transmembrane region" description="Helical" evidence="17">
    <location>
        <begin position="390"/>
        <end position="412"/>
    </location>
</feature>
<dbReference type="OrthoDB" id="9809127at2"/>
<feature type="binding site" evidence="15">
    <location>
        <begin position="114"/>
        <end position="117"/>
    </location>
    <ligand>
        <name>GTP</name>
        <dbReference type="ChEBI" id="CHEBI:37565"/>
        <label>1</label>
    </ligand>
</feature>
<feature type="binding site" evidence="16">
    <location>
        <position position="25"/>
    </location>
    <ligand>
        <name>Mg(2+)</name>
        <dbReference type="ChEBI" id="CHEBI:18420"/>
        <label>2</label>
    </ligand>
</feature>
<keyword evidence="20" id="KW-1185">Reference proteome</keyword>
<dbReference type="AlphaFoldDB" id="A0A1R1QQW6"/>
<dbReference type="InterPro" id="IPR003373">
    <property type="entry name" value="Fe2_transport_prot-B"/>
</dbReference>
<keyword evidence="9 17" id="KW-0408">Iron</keyword>
<keyword evidence="16" id="KW-0460">Magnesium</keyword>
<organism evidence="19 20">
    <name type="scientific">Bacillus swezeyi</name>
    <dbReference type="NCBI Taxonomy" id="1925020"/>
    <lineage>
        <taxon>Bacteria</taxon>
        <taxon>Bacillati</taxon>
        <taxon>Bacillota</taxon>
        <taxon>Bacilli</taxon>
        <taxon>Bacillales</taxon>
        <taxon>Bacillaceae</taxon>
        <taxon>Bacillus</taxon>
    </lineage>
</organism>
<comment type="subcellular location">
    <subcellularLocation>
        <location evidence="2 17">Cell membrane</location>
        <topology evidence="2 17">Multi-pass membrane protein</topology>
    </subcellularLocation>
</comment>
<evidence type="ECO:0000259" key="18">
    <source>
        <dbReference type="PROSITE" id="PS51711"/>
    </source>
</evidence>
<dbReference type="PROSITE" id="PS51711">
    <property type="entry name" value="G_FEOB"/>
    <property type="match status" value="1"/>
</dbReference>
<evidence type="ECO:0000313" key="19">
    <source>
        <dbReference type="EMBL" id="OMI07066.1"/>
    </source>
</evidence>
<reference evidence="19 20" key="1">
    <citation type="submission" date="2017-01" db="EMBL/GenBank/DDBJ databases">
        <title>Bacillus phylogenomics.</title>
        <authorList>
            <person name="Dunlap C."/>
        </authorList>
    </citation>
    <scope>NUCLEOTIDE SEQUENCE [LARGE SCALE GENOMIC DNA]</scope>
    <source>
        <strain evidence="19 20">NRRL B-41282</strain>
    </source>
</reference>
<dbReference type="RefSeq" id="WP_076760007.1">
    <property type="nucleotide sequence ID" value="NZ_JARMMK010000003.1"/>
</dbReference>
<keyword evidence="3 17" id="KW-0813">Transport</keyword>
<feature type="transmembrane region" description="Helical" evidence="17">
    <location>
        <begin position="350"/>
        <end position="370"/>
    </location>
</feature>
<proteinExistence type="inferred from homology"/>
<keyword evidence="16" id="KW-0479">Metal-binding</keyword>
<feature type="transmembrane region" description="Helical" evidence="17">
    <location>
        <begin position="284"/>
        <end position="304"/>
    </location>
</feature>
<dbReference type="EMBL" id="MTJL01000011">
    <property type="protein sequence ID" value="OMI07066.1"/>
    <property type="molecule type" value="Genomic_DNA"/>
</dbReference>
<evidence type="ECO:0000313" key="20">
    <source>
        <dbReference type="Proteomes" id="UP000187367"/>
    </source>
</evidence>
<keyword evidence="11 15" id="KW-0342">GTP-binding</keyword>
<keyword evidence="10" id="KW-0406">Ion transport</keyword>
<feature type="transmembrane region" description="Helical" evidence="17">
    <location>
        <begin position="641"/>
        <end position="661"/>
    </location>
</feature>
<feature type="transmembrane region" description="Helical" evidence="17">
    <location>
        <begin position="518"/>
        <end position="536"/>
    </location>
</feature>
<dbReference type="GO" id="GO:0005886">
    <property type="term" value="C:plasma membrane"/>
    <property type="evidence" value="ECO:0007669"/>
    <property type="project" value="UniProtKB-SubCell"/>
</dbReference>
<dbReference type="InterPro" id="IPR050860">
    <property type="entry name" value="FeoB_GTPase"/>
</dbReference>
<evidence type="ECO:0000256" key="13">
    <source>
        <dbReference type="ARBA" id="ARBA00031200"/>
    </source>
</evidence>
<name>A0A1R1QQW6_9BACI</name>
<feature type="binding site" evidence="15">
    <location>
        <begin position="35"/>
        <end position="39"/>
    </location>
    <ligand>
        <name>GTP</name>
        <dbReference type="ChEBI" id="CHEBI:37565"/>
        <label>2</label>
    </ligand>
</feature>
<evidence type="ECO:0000256" key="10">
    <source>
        <dbReference type="ARBA" id="ARBA00023065"/>
    </source>
</evidence>
<dbReference type="Proteomes" id="UP000187367">
    <property type="component" value="Unassembled WGS sequence"/>
</dbReference>
<evidence type="ECO:0000256" key="6">
    <source>
        <dbReference type="ARBA" id="ARBA00022692"/>
    </source>
</evidence>
<evidence type="ECO:0000256" key="12">
    <source>
        <dbReference type="ARBA" id="ARBA00023136"/>
    </source>
</evidence>
<accession>A0A1R1S1Y6</accession>
<dbReference type="InterPro" id="IPR030389">
    <property type="entry name" value="G_FEOB_dom"/>
</dbReference>
<feature type="binding site" evidence="16">
    <location>
        <position position="21"/>
    </location>
    <ligand>
        <name>Mg(2+)</name>
        <dbReference type="ChEBI" id="CHEBI:18420"/>
        <label>2</label>
    </ligand>
</feature>
<dbReference type="NCBIfam" id="TIGR00437">
    <property type="entry name" value="feoB"/>
    <property type="match status" value="1"/>
</dbReference>
<keyword evidence="6 17" id="KW-0812">Transmembrane</keyword>
<evidence type="ECO:0000256" key="4">
    <source>
        <dbReference type="ARBA" id="ARBA00022475"/>
    </source>
</evidence>
<dbReference type="Gene3D" id="1.10.287.1770">
    <property type="match status" value="1"/>
</dbReference>
<dbReference type="CDD" id="cd01879">
    <property type="entry name" value="FeoB"/>
    <property type="match status" value="1"/>
</dbReference>
<dbReference type="Pfam" id="PF07664">
    <property type="entry name" value="FeoB_C"/>
    <property type="match status" value="1"/>
</dbReference>
<keyword evidence="7 15" id="KW-0547">Nucleotide-binding</keyword>
<keyword evidence="5 17" id="KW-0410">Iron transport</keyword>
<comment type="function">
    <text evidence="1 17">Probable transporter of a GTP-driven Fe(2+) uptake system.</text>
</comment>
<dbReference type="Gene3D" id="3.40.50.300">
    <property type="entry name" value="P-loop containing nucleotide triphosphate hydrolases"/>
    <property type="match status" value="1"/>
</dbReference>
<feature type="transmembrane region" description="Helical" evidence="17">
    <location>
        <begin position="610"/>
        <end position="632"/>
    </location>
</feature>
<feature type="domain" description="FeoB-type G" evidence="18">
    <location>
        <begin position="3"/>
        <end position="163"/>
    </location>
</feature>
<evidence type="ECO:0000256" key="2">
    <source>
        <dbReference type="ARBA" id="ARBA00004651"/>
    </source>
</evidence>
<feature type="transmembrane region" description="Helical" evidence="17">
    <location>
        <begin position="572"/>
        <end position="594"/>
    </location>
</feature>
<dbReference type="PANTHER" id="PTHR43185">
    <property type="entry name" value="FERROUS IRON TRANSPORT PROTEIN B"/>
    <property type="match status" value="1"/>
</dbReference>
<feature type="transmembrane region" description="Helical" evidence="17">
    <location>
        <begin position="548"/>
        <end position="565"/>
    </location>
</feature>
<evidence type="ECO:0000256" key="5">
    <source>
        <dbReference type="ARBA" id="ARBA00022496"/>
    </source>
</evidence>